<reference evidence="1 2" key="1">
    <citation type="submission" date="2023-09" db="EMBL/GenBank/DDBJ databases">
        <authorList>
            <person name="Wang M."/>
        </authorList>
    </citation>
    <scope>NUCLEOTIDE SEQUENCE [LARGE SCALE GENOMIC DNA]</scope>
    <source>
        <strain evidence="1">GT-2023</strain>
        <tissue evidence="1">Liver</tissue>
    </source>
</reference>
<accession>A0ABR3L5U4</accession>
<evidence type="ECO:0000313" key="2">
    <source>
        <dbReference type="Proteomes" id="UP001558613"/>
    </source>
</evidence>
<name>A0ABR3L5U4_9TELE</name>
<dbReference type="EMBL" id="JAYMGO010000025">
    <property type="protein sequence ID" value="KAL1247421.1"/>
    <property type="molecule type" value="Genomic_DNA"/>
</dbReference>
<organism evidence="1 2">
    <name type="scientific">Cirrhinus molitorella</name>
    <name type="common">mud carp</name>
    <dbReference type="NCBI Taxonomy" id="172907"/>
    <lineage>
        <taxon>Eukaryota</taxon>
        <taxon>Metazoa</taxon>
        <taxon>Chordata</taxon>
        <taxon>Craniata</taxon>
        <taxon>Vertebrata</taxon>
        <taxon>Euteleostomi</taxon>
        <taxon>Actinopterygii</taxon>
        <taxon>Neopterygii</taxon>
        <taxon>Teleostei</taxon>
        <taxon>Ostariophysi</taxon>
        <taxon>Cypriniformes</taxon>
        <taxon>Cyprinidae</taxon>
        <taxon>Labeoninae</taxon>
        <taxon>Labeonini</taxon>
        <taxon>Cirrhinus</taxon>
    </lineage>
</organism>
<gene>
    <name evidence="1" type="ORF">QQF64_022797</name>
</gene>
<comment type="caution">
    <text evidence="1">The sequence shown here is derived from an EMBL/GenBank/DDBJ whole genome shotgun (WGS) entry which is preliminary data.</text>
</comment>
<proteinExistence type="predicted"/>
<sequence length="90" mass="9852">MLLVCFSHTSLKLTGAIQPNKPSAIFHSPLSCRSPRQINRSGDKITHSARLQSISRSAGTGLSTVRNLHIYSEGMDTASVLSCNREWTPK</sequence>
<dbReference type="Proteomes" id="UP001558613">
    <property type="component" value="Unassembled WGS sequence"/>
</dbReference>
<keyword evidence="2" id="KW-1185">Reference proteome</keyword>
<evidence type="ECO:0000313" key="1">
    <source>
        <dbReference type="EMBL" id="KAL1247421.1"/>
    </source>
</evidence>
<protein>
    <submittedName>
        <fullName evidence="1">Uncharacterized protein</fullName>
    </submittedName>
</protein>